<dbReference type="PANTHER" id="PTHR42970:SF1">
    <property type="entry name" value="PECTATE LYASE C-RELATED"/>
    <property type="match status" value="1"/>
</dbReference>
<keyword evidence="3" id="KW-0732">Signal</keyword>
<evidence type="ECO:0000256" key="1">
    <source>
        <dbReference type="ARBA" id="ARBA00022723"/>
    </source>
</evidence>
<dbReference type="SUPFAM" id="SSF51126">
    <property type="entry name" value="Pectin lyase-like"/>
    <property type="match status" value="1"/>
</dbReference>
<comment type="caution">
    <text evidence="4">The sequence shown here is derived from an EMBL/GenBank/DDBJ whole genome shotgun (WGS) entry which is preliminary data.</text>
</comment>
<reference evidence="4" key="2">
    <citation type="submission" date="2021-04" db="EMBL/GenBank/DDBJ databases">
        <authorList>
            <person name="Gilroy R."/>
        </authorList>
    </citation>
    <scope>NUCLEOTIDE SEQUENCE</scope>
    <source>
        <strain evidence="4">ChiHjej12B11-16260</strain>
    </source>
</reference>
<dbReference type="EMBL" id="DXFB01000182">
    <property type="protein sequence ID" value="HIX45965.1"/>
    <property type="molecule type" value="Genomic_DNA"/>
</dbReference>
<dbReference type="AlphaFoldDB" id="A0A9D1VS18"/>
<reference evidence="4" key="1">
    <citation type="journal article" date="2021" name="PeerJ">
        <title>Extensive microbial diversity within the chicken gut microbiome revealed by metagenomics and culture.</title>
        <authorList>
            <person name="Gilroy R."/>
            <person name="Ravi A."/>
            <person name="Getino M."/>
            <person name="Pursley I."/>
            <person name="Horton D.L."/>
            <person name="Alikhan N.F."/>
            <person name="Baker D."/>
            <person name="Gharbi K."/>
            <person name="Hall N."/>
            <person name="Watson M."/>
            <person name="Adriaenssens E.M."/>
            <person name="Foster-Nyarko E."/>
            <person name="Jarju S."/>
            <person name="Secka A."/>
            <person name="Antonio M."/>
            <person name="Oren A."/>
            <person name="Chaudhuri R.R."/>
            <person name="La Ragione R."/>
            <person name="Hildebrand F."/>
            <person name="Pallen M.J."/>
        </authorList>
    </citation>
    <scope>NUCLEOTIDE SEQUENCE</scope>
    <source>
        <strain evidence="4">ChiHjej12B11-16260</strain>
    </source>
</reference>
<evidence type="ECO:0000256" key="2">
    <source>
        <dbReference type="ARBA" id="ARBA00023180"/>
    </source>
</evidence>
<evidence type="ECO:0000256" key="3">
    <source>
        <dbReference type="SAM" id="SignalP"/>
    </source>
</evidence>
<dbReference type="InterPro" id="IPR052063">
    <property type="entry name" value="Polysaccharide_Lyase_1"/>
</dbReference>
<evidence type="ECO:0000313" key="5">
    <source>
        <dbReference type="Proteomes" id="UP000824246"/>
    </source>
</evidence>
<accession>A0A9D1VS18</accession>
<gene>
    <name evidence="4" type="ORF">H9982_07065</name>
</gene>
<keyword evidence="1" id="KW-0479">Metal-binding</keyword>
<dbReference type="PANTHER" id="PTHR42970">
    <property type="entry name" value="PECTATE LYASE C-RELATED"/>
    <property type="match status" value="1"/>
</dbReference>
<dbReference type="InterPro" id="IPR012334">
    <property type="entry name" value="Pectin_lyas_fold"/>
</dbReference>
<feature type="signal peptide" evidence="3">
    <location>
        <begin position="1"/>
        <end position="26"/>
    </location>
</feature>
<feature type="chain" id="PRO_5039565410" evidence="3">
    <location>
        <begin position="27"/>
        <end position="487"/>
    </location>
</feature>
<dbReference type="Proteomes" id="UP000824246">
    <property type="component" value="Unassembled WGS sequence"/>
</dbReference>
<keyword evidence="2" id="KW-0325">Glycoprotein</keyword>
<keyword evidence="4" id="KW-0456">Lyase</keyword>
<organism evidence="4 5">
    <name type="scientific">Candidatus Barnesiella excrementipullorum</name>
    <dbReference type="NCBI Taxonomy" id="2838479"/>
    <lineage>
        <taxon>Bacteria</taxon>
        <taxon>Pseudomonadati</taxon>
        <taxon>Bacteroidota</taxon>
        <taxon>Bacteroidia</taxon>
        <taxon>Bacteroidales</taxon>
        <taxon>Barnesiellaceae</taxon>
        <taxon>Barnesiella</taxon>
    </lineage>
</organism>
<dbReference type="InterPro" id="IPR011050">
    <property type="entry name" value="Pectin_lyase_fold/virulence"/>
</dbReference>
<dbReference type="GO" id="GO:0016829">
    <property type="term" value="F:lyase activity"/>
    <property type="evidence" value="ECO:0007669"/>
    <property type="project" value="UniProtKB-KW"/>
</dbReference>
<evidence type="ECO:0000313" key="4">
    <source>
        <dbReference type="EMBL" id="HIX45965.1"/>
    </source>
</evidence>
<name>A0A9D1VS18_9BACT</name>
<proteinExistence type="predicted"/>
<dbReference type="GO" id="GO:0046872">
    <property type="term" value="F:metal ion binding"/>
    <property type="evidence" value="ECO:0007669"/>
    <property type="project" value="UniProtKB-KW"/>
</dbReference>
<dbReference type="Gene3D" id="2.160.20.10">
    <property type="entry name" value="Single-stranded right-handed beta-helix, Pectin lyase-like"/>
    <property type="match status" value="1"/>
</dbReference>
<sequence>MFNSIIMKRNFIILFCALFAFAGAWAQETPSSQVPAFPGAEGYGKYTVGGRGGKVYVVTTLEDYDKGETPIEGSFRRAVEKRGARTIVFAVAGNIMLKRMLDITKDSITIAGQTAPAPGICIGGHPVRIKASNVIIRYMRFRMSDLNKDENDALSSTASTKKGIFNNIIIDHCSISWSTDECASFYGNENLTFQWNIVSESLRQSVHVKGSHGYGGIWGGKGASYHHNLLAHHDSRNPRFDHPGVTDISGVIDFRNNVIYNWGANSSYGGQCRSINIVNNYYKPGPATTKSKRNRIFAPELRIKDKVYGYGEYYVDGNFMVGDKKCTENNWARGVQLSKKTDDPLVFSYDTIRLKEQLPYADLPYTSAEDAYEQVLLNAGASLYRDPIDTRIVEEVREGKATYGNKGLIDTQEQVGGFPDLTQTGVSPVDSDGDGMPDEWETANGLNPNKKNDANKYTLSKEYTNIEMYINSLVPAEAMQIVPAKKK</sequence>
<protein>
    <submittedName>
        <fullName evidence="4">Pectate lyase</fullName>
    </submittedName>
</protein>